<evidence type="ECO:0000313" key="1">
    <source>
        <dbReference type="EMBL" id="GBP53710.1"/>
    </source>
</evidence>
<sequence length="112" mass="13325">MAGHYALSKAPCMSSDTLRVEFFFLPLLSEVYHQVIEGVLGLALRHESILPIIKDWYPRDGKRKRGRQHRRWEDKLKLTAGPNWRRVARDRKQWKMLEEAFANKHTELRDIL</sequence>
<protein>
    <submittedName>
        <fullName evidence="1">Uncharacterized protein</fullName>
    </submittedName>
</protein>
<gene>
    <name evidence="1" type="ORF">EVAR_39864_1</name>
</gene>
<evidence type="ECO:0000313" key="2">
    <source>
        <dbReference type="Proteomes" id="UP000299102"/>
    </source>
</evidence>
<dbReference type="EMBL" id="BGZK01000632">
    <property type="protein sequence ID" value="GBP53710.1"/>
    <property type="molecule type" value="Genomic_DNA"/>
</dbReference>
<dbReference type="OrthoDB" id="8193815at2759"/>
<keyword evidence="2" id="KW-1185">Reference proteome</keyword>
<comment type="caution">
    <text evidence="1">The sequence shown here is derived from an EMBL/GenBank/DDBJ whole genome shotgun (WGS) entry which is preliminary data.</text>
</comment>
<dbReference type="AlphaFoldDB" id="A0A4C1WS99"/>
<accession>A0A4C1WS99</accession>
<proteinExistence type="predicted"/>
<dbReference type="Proteomes" id="UP000299102">
    <property type="component" value="Unassembled WGS sequence"/>
</dbReference>
<organism evidence="1 2">
    <name type="scientific">Eumeta variegata</name>
    <name type="common">Bagworm moth</name>
    <name type="synonym">Eumeta japonica</name>
    <dbReference type="NCBI Taxonomy" id="151549"/>
    <lineage>
        <taxon>Eukaryota</taxon>
        <taxon>Metazoa</taxon>
        <taxon>Ecdysozoa</taxon>
        <taxon>Arthropoda</taxon>
        <taxon>Hexapoda</taxon>
        <taxon>Insecta</taxon>
        <taxon>Pterygota</taxon>
        <taxon>Neoptera</taxon>
        <taxon>Endopterygota</taxon>
        <taxon>Lepidoptera</taxon>
        <taxon>Glossata</taxon>
        <taxon>Ditrysia</taxon>
        <taxon>Tineoidea</taxon>
        <taxon>Psychidae</taxon>
        <taxon>Oiketicinae</taxon>
        <taxon>Eumeta</taxon>
    </lineage>
</organism>
<name>A0A4C1WS99_EUMVA</name>
<reference evidence="1 2" key="1">
    <citation type="journal article" date="2019" name="Commun. Biol.">
        <title>The bagworm genome reveals a unique fibroin gene that provides high tensile strength.</title>
        <authorList>
            <person name="Kono N."/>
            <person name="Nakamura H."/>
            <person name="Ohtoshi R."/>
            <person name="Tomita M."/>
            <person name="Numata K."/>
            <person name="Arakawa K."/>
        </authorList>
    </citation>
    <scope>NUCLEOTIDE SEQUENCE [LARGE SCALE GENOMIC DNA]</scope>
</reference>